<keyword evidence="5" id="KW-0694">RNA-binding</keyword>
<dbReference type="GO" id="GO:0003723">
    <property type="term" value="F:RNA binding"/>
    <property type="evidence" value="ECO:0007669"/>
    <property type="project" value="UniProtKB-KW"/>
</dbReference>
<protein>
    <recommendedName>
        <fullName evidence="6">Ribosomal RNA adenine methylase transferase N-terminal domain-containing protein</fullName>
    </recommendedName>
</protein>
<dbReference type="InterPro" id="IPR001737">
    <property type="entry name" value="KsgA/Erm"/>
</dbReference>
<dbReference type="PANTHER" id="PTHR11727">
    <property type="entry name" value="DIMETHYLADENOSINE TRANSFERASE"/>
    <property type="match status" value="1"/>
</dbReference>
<dbReference type="PROSITE" id="PS51689">
    <property type="entry name" value="SAM_RNA_A_N6_MT"/>
    <property type="match status" value="1"/>
</dbReference>
<keyword evidence="4" id="KW-0949">S-adenosyl-L-methionine</keyword>
<name>A0A382PSB0_9ZZZZ</name>
<evidence type="ECO:0000256" key="4">
    <source>
        <dbReference type="ARBA" id="ARBA00022691"/>
    </source>
</evidence>
<feature type="domain" description="Ribosomal RNA adenine methylase transferase N-terminal" evidence="6">
    <location>
        <begin position="2"/>
        <end position="155"/>
    </location>
</feature>
<proteinExistence type="predicted"/>
<evidence type="ECO:0000256" key="5">
    <source>
        <dbReference type="ARBA" id="ARBA00022884"/>
    </source>
</evidence>
<keyword evidence="3" id="KW-0808">Transferase</keyword>
<evidence type="ECO:0000256" key="3">
    <source>
        <dbReference type="ARBA" id="ARBA00022679"/>
    </source>
</evidence>
<dbReference type="Pfam" id="PF00398">
    <property type="entry name" value="RrnaAD"/>
    <property type="match status" value="1"/>
</dbReference>
<dbReference type="GO" id="GO:0000179">
    <property type="term" value="F:rRNA (adenine-N6,N6-)-dimethyltransferase activity"/>
    <property type="evidence" value="ECO:0007669"/>
    <property type="project" value="InterPro"/>
</dbReference>
<evidence type="ECO:0000259" key="6">
    <source>
        <dbReference type="SMART" id="SM00650"/>
    </source>
</evidence>
<dbReference type="SMART" id="SM00650">
    <property type="entry name" value="rADc"/>
    <property type="match status" value="1"/>
</dbReference>
<dbReference type="AlphaFoldDB" id="A0A382PSB0"/>
<evidence type="ECO:0000313" key="7">
    <source>
        <dbReference type="EMBL" id="SVC74882.1"/>
    </source>
</evidence>
<dbReference type="InterPro" id="IPR011530">
    <property type="entry name" value="rRNA_adenine_dimethylase"/>
</dbReference>
<dbReference type="InterPro" id="IPR029063">
    <property type="entry name" value="SAM-dependent_MTases_sf"/>
</dbReference>
<evidence type="ECO:0000256" key="2">
    <source>
        <dbReference type="ARBA" id="ARBA00022603"/>
    </source>
</evidence>
<dbReference type="Gene3D" id="3.40.50.150">
    <property type="entry name" value="Vaccinia Virus protein VP39"/>
    <property type="match status" value="1"/>
</dbReference>
<dbReference type="NCBIfam" id="TIGR00755">
    <property type="entry name" value="ksgA"/>
    <property type="match status" value="1"/>
</dbReference>
<dbReference type="InterPro" id="IPR020598">
    <property type="entry name" value="rRNA_Ade_methylase_Trfase_N"/>
</dbReference>
<feature type="non-terminal residue" evidence="7">
    <location>
        <position position="196"/>
    </location>
</feature>
<dbReference type="SUPFAM" id="SSF53335">
    <property type="entry name" value="S-adenosyl-L-methionine-dependent methyltransferases"/>
    <property type="match status" value="1"/>
</dbReference>
<keyword evidence="1" id="KW-0698">rRNA processing</keyword>
<organism evidence="7">
    <name type="scientific">marine metagenome</name>
    <dbReference type="NCBI Taxonomy" id="408172"/>
    <lineage>
        <taxon>unclassified sequences</taxon>
        <taxon>metagenomes</taxon>
        <taxon>ecological metagenomes</taxon>
    </lineage>
</organism>
<sequence length="196" mass="22241">MEIGPGHGALTRHLIGRVGYLVLVELDDQLVEELAQDWGTHPDVELHHRDFLELDLASVVGDLSKLTVVGNIPYSITAPVIFKLLKRPRPQDILLMVQREVGDRLLADPGTSEYGAMTVGVQSVAEVKRMLSVSRRAFRPIPRVDSSVVRIRPIFPPPISEIEEQSLRTLTRATFQWRRKQLQKILREHADLQFDQ</sequence>
<accession>A0A382PSB0</accession>
<evidence type="ECO:0000256" key="1">
    <source>
        <dbReference type="ARBA" id="ARBA00022552"/>
    </source>
</evidence>
<keyword evidence="2" id="KW-0489">Methyltransferase</keyword>
<gene>
    <name evidence="7" type="ORF">METZ01_LOCUS327736</name>
</gene>
<dbReference type="PANTHER" id="PTHR11727:SF7">
    <property type="entry name" value="DIMETHYLADENOSINE TRANSFERASE-RELATED"/>
    <property type="match status" value="1"/>
</dbReference>
<reference evidence="7" key="1">
    <citation type="submission" date="2018-05" db="EMBL/GenBank/DDBJ databases">
        <authorList>
            <person name="Lanie J.A."/>
            <person name="Ng W.-L."/>
            <person name="Kazmierczak K.M."/>
            <person name="Andrzejewski T.M."/>
            <person name="Davidsen T.M."/>
            <person name="Wayne K.J."/>
            <person name="Tettelin H."/>
            <person name="Glass J.I."/>
            <person name="Rusch D."/>
            <person name="Podicherti R."/>
            <person name="Tsui H.-C.T."/>
            <person name="Winkler M.E."/>
        </authorList>
    </citation>
    <scope>NUCLEOTIDE SEQUENCE</scope>
</reference>
<dbReference type="EMBL" id="UINC01108633">
    <property type="protein sequence ID" value="SVC74882.1"/>
    <property type="molecule type" value="Genomic_DNA"/>
</dbReference>